<dbReference type="EMBL" id="AUWU02000001">
    <property type="protein sequence ID" value="KAH0577466.1"/>
    <property type="molecule type" value="Genomic_DNA"/>
</dbReference>
<dbReference type="GO" id="GO:0043139">
    <property type="term" value="F:5'-3' DNA helicase activity"/>
    <property type="evidence" value="ECO:0007669"/>
    <property type="project" value="TreeGrafter"/>
</dbReference>
<keyword evidence="4 8" id="KW-0347">Helicase</keyword>
<dbReference type="CDD" id="cd18808">
    <property type="entry name" value="SF1_C_Upf1"/>
    <property type="match status" value="1"/>
</dbReference>
<dbReference type="Pfam" id="PF13086">
    <property type="entry name" value="AAA_11"/>
    <property type="match status" value="1"/>
</dbReference>
<dbReference type="AlphaFoldDB" id="V6LRV1"/>
<keyword evidence="3" id="KW-0378">Hydrolase</keyword>
<protein>
    <submittedName>
        <fullName evidence="8">DNA helicase</fullName>
    </submittedName>
</protein>
<dbReference type="InterPro" id="IPR047187">
    <property type="entry name" value="SF1_C_Upf1"/>
</dbReference>
<dbReference type="GO" id="GO:0016787">
    <property type="term" value="F:hydrolase activity"/>
    <property type="evidence" value="ECO:0007669"/>
    <property type="project" value="UniProtKB-KW"/>
</dbReference>
<feature type="domain" description="AAA+ ATPase" evidence="7">
    <location>
        <begin position="200"/>
        <end position="418"/>
    </location>
</feature>
<reference evidence="8 9" key="1">
    <citation type="journal article" date="2014" name="PLoS Genet.">
        <title>The Genome of Spironucleus salmonicida Highlights a Fish Pathogen Adapted to Fluctuating Environments.</title>
        <authorList>
            <person name="Xu F."/>
            <person name="Jerlstrom-Hultqvist J."/>
            <person name="Einarsson E."/>
            <person name="Astvaldsson A."/>
            <person name="Svard S.G."/>
            <person name="Andersson J.O."/>
        </authorList>
    </citation>
    <scope>NUCLEOTIDE SEQUENCE</scope>
    <source>
        <strain evidence="9">ATCC 50377</strain>
    </source>
</reference>
<keyword evidence="10" id="KW-1185">Reference proteome</keyword>
<evidence type="ECO:0000256" key="1">
    <source>
        <dbReference type="ARBA" id="ARBA00007913"/>
    </source>
</evidence>
<proteinExistence type="inferred from homology"/>
<dbReference type="EMBL" id="KI546135">
    <property type="protein sequence ID" value="EST43509.1"/>
    <property type="molecule type" value="Genomic_DNA"/>
</dbReference>
<organism evidence="8">
    <name type="scientific">Spironucleus salmonicida</name>
    <dbReference type="NCBI Taxonomy" id="348837"/>
    <lineage>
        <taxon>Eukaryota</taxon>
        <taxon>Metamonada</taxon>
        <taxon>Diplomonadida</taxon>
        <taxon>Hexamitidae</taxon>
        <taxon>Hexamitinae</taxon>
        <taxon>Spironucleus</taxon>
    </lineage>
</organism>
<dbReference type="Pfam" id="PF13087">
    <property type="entry name" value="AAA_12"/>
    <property type="match status" value="1"/>
</dbReference>
<gene>
    <name evidence="8" type="ORF">SS50377_16544</name>
    <name evidence="9" type="ORF">SS50377_20819</name>
</gene>
<dbReference type="FunFam" id="3.40.50.300:FF:000326">
    <property type="entry name" value="P-loop containing nucleoside triphosphate hydrolase"/>
    <property type="match status" value="1"/>
</dbReference>
<name>V6LRV1_9EUKA</name>
<dbReference type="Proteomes" id="UP000018208">
    <property type="component" value="Unassembled WGS sequence"/>
</dbReference>
<dbReference type="PANTHER" id="PTHR43788">
    <property type="entry name" value="DNA2/NAM7 HELICASE FAMILY MEMBER"/>
    <property type="match status" value="1"/>
</dbReference>
<dbReference type="VEuPathDB" id="GiardiaDB:SS50377_20819"/>
<dbReference type="OrthoDB" id="6513042at2759"/>
<feature type="coiled-coil region" evidence="6">
    <location>
        <begin position="276"/>
        <end position="337"/>
    </location>
</feature>
<dbReference type="InterPro" id="IPR003593">
    <property type="entry name" value="AAA+_ATPase"/>
</dbReference>
<comment type="similarity">
    <text evidence="1">Belongs to the DNA2/NAM7 helicase family.</text>
</comment>
<accession>V6LRV1</accession>
<dbReference type="InterPro" id="IPR041677">
    <property type="entry name" value="DNA2/NAM7_AAA_11"/>
</dbReference>
<dbReference type="SUPFAM" id="SSF52540">
    <property type="entry name" value="P-loop containing nucleoside triphosphate hydrolases"/>
    <property type="match status" value="1"/>
</dbReference>
<evidence type="ECO:0000256" key="2">
    <source>
        <dbReference type="ARBA" id="ARBA00022741"/>
    </source>
</evidence>
<keyword evidence="5" id="KW-0067">ATP-binding</keyword>
<keyword evidence="6" id="KW-0175">Coiled coil</keyword>
<dbReference type="GO" id="GO:0005524">
    <property type="term" value="F:ATP binding"/>
    <property type="evidence" value="ECO:0007669"/>
    <property type="project" value="UniProtKB-KW"/>
</dbReference>
<evidence type="ECO:0000256" key="5">
    <source>
        <dbReference type="ARBA" id="ARBA00022840"/>
    </source>
</evidence>
<dbReference type="GO" id="GO:0005694">
    <property type="term" value="C:chromosome"/>
    <property type="evidence" value="ECO:0007669"/>
    <property type="project" value="UniProtKB-ARBA"/>
</dbReference>
<evidence type="ECO:0000256" key="4">
    <source>
        <dbReference type="ARBA" id="ARBA00022806"/>
    </source>
</evidence>
<sequence length="626" mass="69266">MLSKEFFEDNELGIDLERNAEILQTPLPVGFISPNQNYPQINLHPTYPLNVLLSSGKALKNLVISQISPDIEGKTSAVTFDLNQVCTFRSRDLVFIFSSKLVLLTRGTILSVNKLTVKVLPEQDFADFNDSQHFVLTKAGSEVTSKRNMTSLKQLSDQNPHASIFTLHPFFQQISTKLLDFPSLNASQTAAASKIAQIGHKQLLVIQGPPGTGKTTTLAAGIEMYRNLHPGHRILITAASNTAVDNLLVRTRGLRLGSVARATPETEHFLLENVILATKKVELKEMRKDVAECQKQLQKAQKSQAKTGERADYITSRNALRQALKTLNQAMKSFKNEVFDAQKIVACTLSTAATLRETFDLVVVDEAGQALDAGLAAAVVACHGGLVLCGDPRQLSATILDDNAKRLTRFAVSALRRLCKMTQKDFDFVLLDISYRFGSLICEFPSLQFYENKLRSGGEKAVQNQVIDDVSIVFVDTAGCDYFEERGEGVRGGSLKNTLEGELVAKIVNLLLQKTRFEDIGVIAPYSAQVALLREKLEDSQVEIHTIDGFQGREKDVIVMSMTRSNEDQQVGFLEDYKRLNVSMTRAKQQLIVVGDSQTLDGGKVLSQWVAWMMDNVTVISATEYE</sequence>
<evidence type="ECO:0000313" key="9">
    <source>
        <dbReference type="EMBL" id="KAH0577466.1"/>
    </source>
</evidence>
<keyword evidence="2" id="KW-0547">Nucleotide-binding</keyword>
<evidence type="ECO:0000313" key="10">
    <source>
        <dbReference type="Proteomes" id="UP000018208"/>
    </source>
</evidence>
<reference evidence="9" key="2">
    <citation type="submission" date="2020-12" db="EMBL/GenBank/DDBJ databases">
        <title>New Spironucleus salmonicida genome in near-complete chromosomes.</title>
        <authorList>
            <person name="Xu F."/>
            <person name="Kurt Z."/>
            <person name="Jimenez-Gonzalez A."/>
            <person name="Astvaldsson A."/>
            <person name="Andersson J.O."/>
            <person name="Svard S.G."/>
        </authorList>
    </citation>
    <scope>NUCLEOTIDE SEQUENCE</scope>
    <source>
        <strain evidence="9">ATCC 50377</strain>
    </source>
</reference>
<dbReference type="InterPro" id="IPR027417">
    <property type="entry name" value="P-loop_NTPase"/>
</dbReference>
<dbReference type="PANTHER" id="PTHR43788:SF8">
    <property type="entry name" value="DNA-BINDING PROTEIN SMUBP-2"/>
    <property type="match status" value="1"/>
</dbReference>
<dbReference type="InterPro" id="IPR050534">
    <property type="entry name" value="Coronavir_polyprotein_1ab"/>
</dbReference>
<dbReference type="InterPro" id="IPR041679">
    <property type="entry name" value="DNA2/NAM7-like_C"/>
</dbReference>
<dbReference type="Gene3D" id="3.40.50.300">
    <property type="entry name" value="P-loop containing nucleotide triphosphate hydrolases"/>
    <property type="match status" value="2"/>
</dbReference>
<evidence type="ECO:0000313" key="8">
    <source>
        <dbReference type="EMBL" id="EST43509.1"/>
    </source>
</evidence>
<evidence type="ECO:0000256" key="6">
    <source>
        <dbReference type="SAM" id="Coils"/>
    </source>
</evidence>
<dbReference type="SMART" id="SM00382">
    <property type="entry name" value="AAA"/>
    <property type="match status" value="1"/>
</dbReference>
<dbReference type="Gene3D" id="2.40.30.270">
    <property type="match status" value="1"/>
</dbReference>
<evidence type="ECO:0000256" key="3">
    <source>
        <dbReference type="ARBA" id="ARBA00022801"/>
    </source>
</evidence>
<evidence type="ECO:0000259" key="7">
    <source>
        <dbReference type="SMART" id="SM00382"/>
    </source>
</evidence>